<evidence type="ECO:0000256" key="4">
    <source>
        <dbReference type="ARBA" id="ARBA00022692"/>
    </source>
</evidence>
<feature type="transmembrane region" description="Helical" evidence="8">
    <location>
        <begin position="206"/>
        <end position="226"/>
    </location>
</feature>
<name>A0A1V5MGM3_UNCT6</name>
<evidence type="ECO:0000256" key="2">
    <source>
        <dbReference type="ARBA" id="ARBA00009904"/>
    </source>
</evidence>
<reference evidence="9" key="1">
    <citation type="submission" date="2017-02" db="EMBL/GenBank/DDBJ databases">
        <title>Delving into the versatile metabolic prowess of the omnipresent phylum Bacteroidetes.</title>
        <authorList>
            <person name="Nobu M.K."/>
            <person name="Mei R."/>
            <person name="Narihiro T."/>
            <person name="Kuroda K."/>
            <person name="Liu W.-T."/>
        </authorList>
    </citation>
    <scope>NUCLEOTIDE SEQUENCE</scope>
    <source>
        <strain evidence="9">ADurb.Bin417</strain>
    </source>
</reference>
<feature type="transmembrane region" description="Helical" evidence="8">
    <location>
        <begin position="20"/>
        <end position="47"/>
    </location>
</feature>
<feature type="transmembrane region" description="Helical" evidence="8">
    <location>
        <begin position="155"/>
        <end position="174"/>
    </location>
</feature>
<dbReference type="GO" id="GO:0033179">
    <property type="term" value="C:proton-transporting V-type ATPase, V0 domain"/>
    <property type="evidence" value="ECO:0007669"/>
    <property type="project" value="InterPro"/>
</dbReference>
<evidence type="ECO:0000313" key="9">
    <source>
        <dbReference type="EMBL" id="OPZ92265.1"/>
    </source>
</evidence>
<feature type="transmembrane region" description="Helical" evidence="8">
    <location>
        <begin position="232"/>
        <end position="253"/>
    </location>
</feature>
<dbReference type="GO" id="GO:0016471">
    <property type="term" value="C:vacuolar proton-transporting V-type ATPase complex"/>
    <property type="evidence" value="ECO:0007669"/>
    <property type="project" value="TreeGrafter"/>
</dbReference>
<feature type="transmembrane region" description="Helical" evidence="8">
    <location>
        <begin position="265"/>
        <end position="288"/>
    </location>
</feature>
<accession>A0A1V5MGM3</accession>
<evidence type="ECO:0000256" key="1">
    <source>
        <dbReference type="ARBA" id="ARBA00004141"/>
    </source>
</evidence>
<protein>
    <submittedName>
        <fullName evidence="9">V-type ATP synthase subunit I</fullName>
    </submittedName>
</protein>
<feature type="transmembrane region" description="Helical" evidence="8">
    <location>
        <begin position="59"/>
        <end position="81"/>
    </location>
</feature>
<comment type="caution">
    <text evidence="9">The sequence shown here is derived from an EMBL/GenBank/DDBJ whole genome shotgun (WGS) entry which is preliminary data.</text>
</comment>
<dbReference type="PANTHER" id="PTHR11629:SF63">
    <property type="entry name" value="V-TYPE PROTON ATPASE SUBUNIT A"/>
    <property type="match status" value="1"/>
</dbReference>
<evidence type="ECO:0000256" key="3">
    <source>
        <dbReference type="ARBA" id="ARBA00022448"/>
    </source>
</evidence>
<dbReference type="AlphaFoldDB" id="A0A1V5MGM3"/>
<keyword evidence="5 8" id="KW-1133">Transmembrane helix</keyword>
<dbReference type="InterPro" id="IPR002490">
    <property type="entry name" value="V-ATPase_116kDa_su"/>
</dbReference>
<evidence type="ECO:0000256" key="7">
    <source>
        <dbReference type="ARBA" id="ARBA00023136"/>
    </source>
</evidence>
<dbReference type="PANTHER" id="PTHR11629">
    <property type="entry name" value="VACUOLAR PROTON ATPASES"/>
    <property type="match status" value="1"/>
</dbReference>
<dbReference type="EMBL" id="MWAK01000115">
    <property type="protein sequence ID" value="OPZ92265.1"/>
    <property type="molecule type" value="Genomic_DNA"/>
</dbReference>
<keyword evidence="6" id="KW-0406">Ion transport</keyword>
<dbReference type="GO" id="GO:0046961">
    <property type="term" value="F:proton-transporting ATPase activity, rotational mechanism"/>
    <property type="evidence" value="ECO:0007669"/>
    <property type="project" value="InterPro"/>
</dbReference>
<keyword evidence="7 8" id="KW-0472">Membrane</keyword>
<comment type="similarity">
    <text evidence="2">Belongs to the V-ATPase 116 kDa subunit family.</text>
</comment>
<proteinExistence type="inferred from homology"/>
<evidence type="ECO:0000256" key="8">
    <source>
        <dbReference type="SAM" id="Phobius"/>
    </source>
</evidence>
<comment type="subcellular location">
    <subcellularLocation>
        <location evidence="1">Membrane</location>
        <topology evidence="1">Multi-pass membrane protein</topology>
    </subcellularLocation>
</comment>
<dbReference type="Proteomes" id="UP000485484">
    <property type="component" value="Unassembled WGS sequence"/>
</dbReference>
<keyword evidence="3" id="KW-0813">Transport</keyword>
<gene>
    <name evidence="9" type="ORF">BWY73_00880</name>
</gene>
<feature type="transmembrane region" description="Helical" evidence="8">
    <location>
        <begin position="116"/>
        <end position="134"/>
    </location>
</feature>
<organism evidence="9">
    <name type="scientific">candidate division TA06 bacterium ADurb.Bin417</name>
    <dbReference type="NCBI Taxonomy" id="1852828"/>
    <lineage>
        <taxon>Bacteria</taxon>
        <taxon>Bacteria division TA06</taxon>
    </lineage>
</organism>
<dbReference type="GO" id="GO:0007035">
    <property type="term" value="P:vacuolar acidification"/>
    <property type="evidence" value="ECO:0007669"/>
    <property type="project" value="TreeGrafter"/>
</dbReference>
<evidence type="ECO:0000256" key="5">
    <source>
        <dbReference type="ARBA" id="ARBA00022989"/>
    </source>
</evidence>
<evidence type="ECO:0000256" key="6">
    <source>
        <dbReference type="ARBA" id="ARBA00023065"/>
    </source>
</evidence>
<feature type="transmembrane region" description="Helical" evidence="8">
    <location>
        <begin position="180"/>
        <end position="199"/>
    </location>
</feature>
<dbReference type="GO" id="GO:0051117">
    <property type="term" value="F:ATPase binding"/>
    <property type="evidence" value="ECO:0007669"/>
    <property type="project" value="TreeGrafter"/>
</dbReference>
<keyword evidence="4 8" id="KW-0812">Transmembrane</keyword>
<sequence length="332" mass="36215">MVDLFGRPVYSGYDPSAFVAFFFILSFAFCLGDVGYGLLLALGSFLLMKKFPAPAARRLLGVFLYSGLATMLVGLLTNSWFGNLTSLFPPLAPLARFQSRLALFSPVDNPADTMKLFYFSLVVGFVQITTGMLLKAKEAIRRFGALGALEGIPPLVIQLGLPFLLFTLVMRGRLPWAEPAIPVTGLVLGVAALLIIYYQWRTQSDLVLKIFFAPYTLYGLVVGNLLGDTLSYARIFALGLTGGLLAVTVNQLAGMTGAIPVIGTLFFLLLLLGGHAFNLFISTLGAYVHTSRLQYLEFFTKFYESGGRPFDPLRKQYRYLQPDGNPAAGPGT</sequence>